<sequence length="345" mass="36205">MRGAVMATLLALASTAAMTAASATEAPDYAPFRDGLFLRYLNAEPGGRIDAVPRIGLSFGAGEPLRAELDSGSTGIVVAAAYIPGVDQLPSQGPGQLTYTSSGRQMVGKWVVTPVTLSGKEGASITTEPMPVLAVTELRCLDYARDCTPHQMPEHIAMVGVGFAREADRQSQSTPDKNPLLRVTGGEGPRRRGYILSPEGVHVGLSGGNTRGDFRFLKLDRRPDGSDWAATPACLSLNGAAPPACGTLLVDTGVSAMFMTVPPAQAAGAERTLPDGTDVAVRAGAGEDGFELYRFTVGAGSPLAPDAIHLRVAPDRVFVNTSFHLLNGYDVLYDADGGYVGFRRR</sequence>
<feature type="signal peptide" evidence="2">
    <location>
        <begin position="1"/>
        <end position="19"/>
    </location>
</feature>
<evidence type="ECO:0000256" key="1">
    <source>
        <dbReference type="SAM" id="MobiDB-lite"/>
    </source>
</evidence>
<reference evidence="3" key="2">
    <citation type="submission" date="2023-01" db="EMBL/GenBank/DDBJ databases">
        <authorList>
            <person name="Sun Q."/>
            <person name="Evtushenko L."/>
        </authorList>
    </citation>
    <scope>NUCLEOTIDE SEQUENCE</scope>
    <source>
        <strain evidence="3">VKM B-2789</strain>
    </source>
</reference>
<feature type="chain" id="PRO_5040843214" description="Aspartyl protease" evidence="2">
    <location>
        <begin position="20"/>
        <end position="345"/>
    </location>
</feature>
<dbReference type="EMBL" id="BSFM01000014">
    <property type="protein sequence ID" value="GLK84992.1"/>
    <property type="molecule type" value="Genomic_DNA"/>
</dbReference>
<feature type="region of interest" description="Disordered" evidence="1">
    <location>
        <begin position="167"/>
        <end position="192"/>
    </location>
</feature>
<keyword evidence="2" id="KW-0732">Signal</keyword>
<evidence type="ECO:0000313" key="4">
    <source>
        <dbReference type="Proteomes" id="UP001143330"/>
    </source>
</evidence>
<evidence type="ECO:0008006" key="5">
    <source>
        <dbReference type="Google" id="ProtNLM"/>
    </source>
</evidence>
<evidence type="ECO:0000313" key="3">
    <source>
        <dbReference type="EMBL" id="GLK84992.1"/>
    </source>
</evidence>
<keyword evidence="4" id="KW-1185">Reference proteome</keyword>
<organism evidence="3 4">
    <name type="scientific">Ancylobacter defluvii</name>
    <dbReference type="NCBI Taxonomy" id="1282440"/>
    <lineage>
        <taxon>Bacteria</taxon>
        <taxon>Pseudomonadati</taxon>
        <taxon>Pseudomonadota</taxon>
        <taxon>Alphaproteobacteria</taxon>
        <taxon>Hyphomicrobiales</taxon>
        <taxon>Xanthobacteraceae</taxon>
        <taxon>Ancylobacter</taxon>
    </lineage>
</organism>
<dbReference type="AlphaFoldDB" id="A0A9W6JXJ7"/>
<comment type="caution">
    <text evidence="3">The sequence shown here is derived from an EMBL/GenBank/DDBJ whole genome shotgun (WGS) entry which is preliminary data.</text>
</comment>
<dbReference type="RefSeq" id="WP_246547144.1">
    <property type="nucleotide sequence ID" value="NZ_BSFM01000014.1"/>
</dbReference>
<evidence type="ECO:0000256" key="2">
    <source>
        <dbReference type="SAM" id="SignalP"/>
    </source>
</evidence>
<accession>A0A9W6JXJ7</accession>
<protein>
    <recommendedName>
        <fullName evidence="5">Aspartyl protease</fullName>
    </recommendedName>
</protein>
<name>A0A9W6JXJ7_9HYPH</name>
<gene>
    <name evidence="3" type="ORF">GCM10017653_30620</name>
</gene>
<reference evidence="3" key="1">
    <citation type="journal article" date="2014" name="Int. J. Syst. Evol. Microbiol.">
        <title>Complete genome sequence of Corynebacterium casei LMG S-19264T (=DSM 44701T), isolated from a smear-ripened cheese.</title>
        <authorList>
            <consortium name="US DOE Joint Genome Institute (JGI-PGF)"/>
            <person name="Walter F."/>
            <person name="Albersmeier A."/>
            <person name="Kalinowski J."/>
            <person name="Ruckert C."/>
        </authorList>
    </citation>
    <scope>NUCLEOTIDE SEQUENCE</scope>
    <source>
        <strain evidence="3">VKM B-2789</strain>
    </source>
</reference>
<proteinExistence type="predicted"/>
<dbReference type="Proteomes" id="UP001143330">
    <property type="component" value="Unassembled WGS sequence"/>
</dbReference>